<dbReference type="CDD" id="cd17546">
    <property type="entry name" value="REC_hyHK_CKI1_RcsC-like"/>
    <property type="match status" value="1"/>
</dbReference>
<dbReference type="InterPro" id="IPR001610">
    <property type="entry name" value="PAC"/>
</dbReference>
<dbReference type="InterPro" id="IPR036097">
    <property type="entry name" value="HisK_dim/P_sf"/>
</dbReference>
<dbReference type="Pfam" id="PF00512">
    <property type="entry name" value="HisKA"/>
    <property type="match status" value="1"/>
</dbReference>
<dbReference type="GO" id="GO:0005886">
    <property type="term" value="C:plasma membrane"/>
    <property type="evidence" value="ECO:0007669"/>
    <property type="project" value="TreeGrafter"/>
</dbReference>
<keyword evidence="15" id="KW-1185">Reference proteome</keyword>
<dbReference type="RefSeq" id="WP_088429008.1">
    <property type="nucleotide sequence ID" value="NZ_CP021983.2"/>
</dbReference>
<dbReference type="InterPro" id="IPR003018">
    <property type="entry name" value="GAF"/>
</dbReference>
<dbReference type="InterPro" id="IPR036890">
    <property type="entry name" value="HATPase_C_sf"/>
</dbReference>
<dbReference type="STRING" id="1641165.XM38_05275"/>
<dbReference type="CDD" id="cd00082">
    <property type="entry name" value="HisKA"/>
    <property type="match status" value="1"/>
</dbReference>
<organism evidence="14 15">
    <name type="scientific">Halomicronema hongdechloris C2206</name>
    <dbReference type="NCBI Taxonomy" id="1641165"/>
    <lineage>
        <taxon>Bacteria</taxon>
        <taxon>Bacillati</taxon>
        <taxon>Cyanobacteriota</taxon>
        <taxon>Cyanophyceae</taxon>
        <taxon>Nodosilineales</taxon>
        <taxon>Nodosilineaceae</taxon>
        <taxon>Halomicronema</taxon>
    </lineage>
</organism>
<evidence type="ECO:0000259" key="12">
    <source>
        <dbReference type="PROSITE" id="PS50112"/>
    </source>
</evidence>
<dbReference type="GO" id="GO:0006355">
    <property type="term" value="P:regulation of DNA-templated transcription"/>
    <property type="evidence" value="ECO:0007669"/>
    <property type="project" value="InterPro"/>
</dbReference>
<dbReference type="Pfam" id="PF13426">
    <property type="entry name" value="PAS_9"/>
    <property type="match status" value="1"/>
</dbReference>
<evidence type="ECO:0000256" key="9">
    <source>
        <dbReference type="PROSITE-ProRule" id="PRU00169"/>
    </source>
</evidence>
<dbReference type="SUPFAM" id="SSF52172">
    <property type="entry name" value="CheY-like"/>
    <property type="match status" value="1"/>
</dbReference>
<dbReference type="Gene3D" id="3.30.565.10">
    <property type="entry name" value="Histidine kinase-like ATPase, C-terminal domain"/>
    <property type="match status" value="1"/>
</dbReference>
<gene>
    <name evidence="14" type="ORF">XM38_005300</name>
</gene>
<dbReference type="Gene3D" id="3.40.50.2300">
    <property type="match status" value="1"/>
</dbReference>
<dbReference type="Pfam" id="PF02518">
    <property type="entry name" value="HATPase_c"/>
    <property type="match status" value="1"/>
</dbReference>
<evidence type="ECO:0000256" key="5">
    <source>
        <dbReference type="ARBA" id="ARBA00022679"/>
    </source>
</evidence>
<dbReference type="CDD" id="cd16922">
    <property type="entry name" value="HATPase_EvgS-ArcB-TorS-like"/>
    <property type="match status" value="1"/>
</dbReference>
<comment type="similarity">
    <text evidence="2">In the N-terminal section; belongs to the phytochrome family.</text>
</comment>
<evidence type="ECO:0000259" key="10">
    <source>
        <dbReference type="PROSITE" id="PS50109"/>
    </source>
</evidence>
<dbReference type="PROSITE" id="PS50109">
    <property type="entry name" value="HIS_KIN"/>
    <property type="match status" value="1"/>
</dbReference>
<dbReference type="OrthoDB" id="434121at2"/>
<dbReference type="InterPro" id="IPR003594">
    <property type="entry name" value="HATPase_dom"/>
</dbReference>
<feature type="domain" description="PAS" evidence="12">
    <location>
        <begin position="167"/>
        <end position="237"/>
    </location>
</feature>
<dbReference type="EC" id="2.7.13.3" evidence="3"/>
<dbReference type="InterPro" id="IPR035965">
    <property type="entry name" value="PAS-like_dom_sf"/>
</dbReference>
<evidence type="ECO:0000256" key="2">
    <source>
        <dbReference type="ARBA" id="ARBA00006402"/>
    </source>
</evidence>
<evidence type="ECO:0000256" key="7">
    <source>
        <dbReference type="ARBA" id="ARBA00023012"/>
    </source>
</evidence>
<reference evidence="14 15" key="1">
    <citation type="journal article" date="2016" name="Biochim. Biophys. Acta">
        <title>Characterization of red-shifted phycobilisomes isolated from the chlorophyll f-containing cyanobacterium Halomicronema hongdechloris.</title>
        <authorList>
            <person name="Li Y."/>
            <person name="Lin Y."/>
            <person name="Garvey C.J."/>
            <person name="Birch D."/>
            <person name="Corkery R.W."/>
            <person name="Loughlin P.C."/>
            <person name="Scheer H."/>
            <person name="Willows R.D."/>
            <person name="Chen M."/>
        </authorList>
    </citation>
    <scope>NUCLEOTIDE SEQUENCE [LARGE SCALE GENOMIC DNA]</scope>
    <source>
        <strain evidence="14 15">C2206</strain>
    </source>
</reference>
<dbReference type="SUPFAM" id="SSF55781">
    <property type="entry name" value="GAF domain-like"/>
    <property type="match status" value="1"/>
</dbReference>
<dbReference type="Gene3D" id="1.10.287.130">
    <property type="match status" value="1"/>
</dbReference>
<feature type="domain" description="PAC" evidence="13">
    <location>
        <begin position="240"/>
        <end position="292"/>
    </location>
</feature>
<evidence type="ECO:0000259" key="13">
    <source>
        <dbReference type="PROSITE" id="PS50113"/>
    </source>
</evidence>
<dbReference type="GO" id="GO:0009927">
    <property type="term" value="F:histidine phosphotransfer kinase activity"/>
    <property type="evidence" value="ECO:0007669"/>
    <property type="project" value="TreeGrafter"/>
</dbReference>
<dbReference type="InterPro" id="IPR029016">
    <property type="entry name" value="GAF-like_dom_sf"/>
</dbReference>
<dbReference type="PANTHER" id="PTHR43047">
    <property type="entry name" value="TWO-COMPONENT HISTIDINE PROTEIN KINASE"/>
    <property type="match status" value="1"/>
</dbReference>
<dbReference type="Pfam" id="PF01590">
    <property type="entry name" value="GAF"/>
    <property type="match status" value="1"/>
</dbReference>
<dbReference type="Proteomes" id="UP000191901">
    <property type="component" value="Chromosome"/>
</dbReference>
<dbReference type="InterPro" id="IPR000700">
    <property type="entry name" value="PAS-assoc_C"/>
</dbReference>
<dbReference type="FunFam" id="3.30.565.10:FF:000010">
    <property type="entry name" value="Sensor histidine kinase RcsC"/>
    <property type="match status" value="1"/>
</dbReference>
<dbReference type="EMBL" id="CP021983">
    <property type="protein sequence ID" value="ASC69603.1"/>
    <property type="molecule type" value="Genomic_DNA"/>
</dbReference>
<dbReference type="PANTHER" id="PTHR43047:SF63">
    <property type="entry name" value="HISTIDINE KINASE"/>
    <property type="match status" value="1"/>
</dbReference>
<evidence type="ECO:0000259" key="11">
    <source>
        <dbReference type="PROSITE" id="PS50110"/>
    </source>
</evidence>
<dbReference type="SUPFAM" id="SSF47384">
    <property type="entry name" value="Homodimeric domain of signal transducing histidine kinase"/>
    <property type="match status" value="1"/>
</dbReference>
<evidence type="ECO:0000256" key="3">
    <source>
        <dbReference type="ARBA" id="ARBA00012438"/>
    </source>
</evidence>
<protein>
    <recommendedName>
        <fullName evidence="8">Circadian input-output histidine kinase CikA</fullName>
        <ecNumber evidence="3">2.7.13.3</ecNumber>
    </recommendedName>
</protein>
<evidence type="ECO:0000256" key="8">
    <source>
        <dbReference type="ARBA" id="ARBA00074306"/>
    </source>
</evidence>
<dbReference type="KEGG" id="hhg:XM38_005300"/>
<dbReference type="PRINTS" id="PR00344">
    <property type="entry name" value="BCTRLSENSOR"/>
</dbReference>
<dbReference type="InterPro" id="IPR004358">
    <property type="entry name" value="Sig_transdc_His_kin-like_C"/>
</dbReference>
<dbReference type="Gene3D" id="3.30.450.40">
    <property type="match status" value="1"/>
</dbReference>
<evidence type="ECO:0000256" key="6">
    <source>
        <dbReference type="ARBA" id="ARBA00022777"/>
    </source>
</evidence>
<dbReference type="NCBIfam" id="TIGR00229">
    <property type="entry name" value="sensory_box"/>
    <property type="match status" value="1"/>
</dbReference>
<keyword evidence="6" id="KW-0418">Kinase</keyword>
<dbReference type="SMART" id="SM00086">
    <property type="entry name" value="PAC"/>
    <property type="match status" value="1"/>
</dbReference>
<feature type="modified residue" description="4-aspartylphosphate" evidence="9">
    <location>
        <position position="613"/>
    </location>
</feature>
<dbReference type="SUPFAM" id="SSF55874">
    <property type="entry name" value="ATPase domain of HSP90 chaperone/DNA topoisomerase II/histidine kinase"/>
    <property type="match status" value="1"/>
</dbReference>
<dbReference type="InterPro" id="IPR000014">
    <property type="entry name" value="PAS"/>
</dbReference>
<comment type="catalytic activity">
    <reaction evidence="1">
        <text>ATP + protein L-histidine = ADP + protein N-phospho-L-histidine.</text>
        <dbReference type="EC" id="2.7.13.3"/>
    </reaction>
</comment>
<evidence type="ECO:0000256" key="1">
    <source>
        <dbReference type="ARBA" id="ARBA00000085"/>
    </source>
</evidence>
<dbReference type="SMART" id="SM00091">
    <property type="entry name" value="PAS"/>
    <property type="match status" value="1"/>
</dbReference>
<dbReference type="SMART" id="SM00065">
    <property type="entry name" value="GAF"/>
    <property type="match status" value="1"/>
</dbReference>
<dbReference type="GO" id="GO:0000155">
    <property type="term" value="F:phosphorelay sensor kinase activity"/>
    <property type="evidence" value="ECO:0007669"/>
    <property type="project" value="InterPro"/>
</dbReference>
<dbReference type="InterPro" id="IPR001789">
    <property type="entry name" value="Sig_transdc_resp-reg_receiver"/>
</dbReference>
<dbReference type="Gene3D" id="3.30.450.20">
    <property type="entry name" value="PAS domain"/>
    <property type="match status" value="1"/>
</dbReference>
<dbReference type="SMART" id="SM00387">
    <property type="entry name" value="HATPase_c"/>
    <property type="match status" value="1"/>
</dbReference>
<sequence length="685" mass="74943">MQRPAIPANEMERLAALYRYQILDTPPEQDFDDLTQMAAQICETPIALISLIDETRQWFKSCIGLDVTETPRDISFCGHVVAAEQSLLVIPDTTQDARFADNPLVLKEPNIRFYAGVPLVTPDHYILGTLCVIDRRPRTLTDRQIQQLKRLSRLVISHLELRRNEAAARLLASAVESSDDAIITQTLDGLITSWNVAAERLFGYTQAEAFGQPLALLVPPDHLEEDWQMMGRIKQGERLDHFETVCLHKTGTRLDVSITISPLQDTTRQIVGFSTIVRDMTEQKRSEQAAHFLSQAIAINKAKSEFLASMSHELRTPLNAVLGMAEGLLDGAFGELNSEQNEALQTIERSGSHLLALINDILDFSSLESRRLELTCVPTAVALLCESSMALIRPRALKKAIRLEIQLLPDLPDLLVDRQRICQVLINLLSNAVKFTPAGGQVLLKVFPPPQAAGQGLQNSLRLAVIDTGIGIAPENLNKLFQPFAQIDSALNRQYEGTGLGLALVKHIVELHGGQVGVSSEVGVGSCFTVDLPCTPGAAAHRQRETPPETRLIANQPGPGVSPLILLAEDNDANVSTISSYLKAQGCQVLVAHNGQEAIALAQAETPDLILMDIQMPIMDGLAAMRRIRQDPDLAGIPIIALTSLTGPGDCDRCLEAGANNHLAKPIRLKQLVMLMQQCLAQSET</sequence>
<keyword evidence="4 9" id="KW-0597">Phosphoprotein</keyword>
<keyword evidence="7" id="KW-0902">Two-component regulatory system</keyword>
<dbReference type="InterPro" id="IPR011006">
    <property type="entry name" value="CheY-like_superfamily"/>
</dbReference>
<evidence type="ECO:0000256" key="4">
    <source>
        <dbReference type="ARBA" id="ARBA00022553"/>
    </source>
</evidence>
<accession>A0A1Z3HH65</accession>
<feature type="domain" description="Histidine kinase" evidence="10">
    <location>
        <begin position="309"/>
        <end position="536"/>
    </location>
</feature>
<dbReference type="AlphaFoldDB" id="A0A1Z3HH65"/>
<dbReference type="PROSITE" id="PS50113">
    <property type="entry name" value="PAC"/>
    <property type="match status" value="1"/>
</dbReference>
<dbReference type="CDD" id="cd00130">
    <property type="entry name" value="PAS"/>
    <property type="match status" value="1"/>
</dbReference>
<dbReference type="InterPro" id="IPR003661">
    <property type="entry name" value="HisK_dim/P_dom"/>
</dbReference>
<dbReference type="Pfam" id="PF00072">
    <property type="entry name" value="Response_reg"/>
    <property type="match status" value="1"/>
</dbReference>
<name>A0A1Z3HH65_9CYAN</name>
<keyword evidence="5" id="KW-0808">Transferase</keyword>
<proteinExistence type="inferred from homology"/>
<dbReference type="SMART" id="SM00388">
    <property type="entry name" value="HisKA"/>
    <property type="match status" value="1"/>
</dbReference>
<evidence type="ECO:0000313" key="14">
    <source>
        <dbReference type="EMBL" id="ASC69603.1"/>
    </source>
</evidence>
<dbReference type="PROSITE" id="PS50112">
    <property type="entry name" value="PAS"/>
    <property type="match status" value="1"/>
</dbReference>
<feature type="domain" description="Response regulatory" evidence="11">
    <location>
        <begin position="564"/>
        <end position="680"/>
    </location>
</feature>
<dbReference type="SMART" id="SM00448">
    <property type="entry name" value="REC"/>
    <property type="match status" value="1"/>
</dbReference>
<evidence type="ECO:0000313" key="15">
    <source>
        <dbReference type="Proteomes" id="UP000191901"/>
    </source>
</evidence>
<dbReference type="InterPro" id="IPR005467">
    <property type="entry name" value="His_kinase_dom"/>
</dbReference>
<dbReference type="PROSITE" id="PS50110">
    <property type="entry name" value="RESPONSE_REGULATORY"/>
    <property type="match status" value="1"/>
</dbReference>
<dbReference type="SUPFAM" id="SSF55785">
    <property type="entry name" value="PYP-like sensor domain (PAS domain)"/>
    <property type="match status" value="1"/>
</dbReference>